<dbReference type="GO" id="GO:0005840">
    <property type="term" value="C:ribosome"/>
    <property type="evidence" value="ECO:0007669"/>
    <property type="project" value="UniProtKB-KW"/>
</dbReference>
<dbReference type="InterPro" id="IPR003256">
    <property type="entry name" value="Ribosomal_uL24"/>
</dbReference>
<dbReference type="GO" id="GO:1990904">
    <property type="term" value="C:ribonucleoprotein complex"/>
    <property type="evidence" value="ECO:0007669"/>
    <property type="project" value="UniProtKB-KW"/>
</dbReference>
<gene>
    <name evidence="5" type="primary">rplX</name>
    <name evidence="8" type="ORF">EHQ30_17260</name>
</gene>
<evidence type="ECO:0000256" key="6">
    <source>
        <dbReference type="RuleBase" id="RU003477"/>
    </source>
</evidence>
<dbReference type="CDD" id="cd06089">
    <property type="entry name" value="KOW_RPL26"/>
    <property type="match status" value="1"/>
</dbReference>
<dbReference type="InterPro" id="IPR005824">
    <property type="entry name" value="KOW"/>
</dbReference>
<sequence length="127" mass="14356">MAAKLAYRGSEPTKFKKTKIKKDDEVLVISGKEKGKKGKVLAIDKRKDRVYIEGVNKRKRFVRPTQENPQGGAIEIEFPIHISNVMFHDAKAENKAKPKKKIKAVRLGFAKKDGKSVRVTRPEGKEV</sequence>
<organism evidence="8 9">
    <name type="scientific">Leptospira brenneri</name>
    <dbReference type="NCBI Taxonomy" id="2023182"/>
    <lineage>
        <taxon>Bacteria</taxon>
        <taxon>Pseudomonadati</taxon>
        <taxon>Spirochaetota</taxon>
        <taxon>Spirochaetia</taxon>
        <taxon>Leptospirales</taxon>
        <taxon>Leptospiraceae</taxon>
        <taxon>Leptospira</taxon>
    </lineage>
</organism>
<evidence type="ECO:0000313" key="9">
    <source>
        <dbReference type="Proteomes" id="UP000297891"/>
    </source>
</evidence>
<keyword evidence="3 5" id="KW-0687">Ribonucleoprotein</keyword>
<dbReference type="EMBL" id="RQFP01000014">
    <property type="protein sequence ID" value="TGK91931.1"/>
    <property type="molecule type" value="Genomic_DNA"/>
</dbReference>
<dbReference type="PROSITE" id="PS01108">
    <property type="entry name" value="RIBOSOMAL_L24"/>
    <property type="match status" value="1"/>
</dbReference>
<keyword evidence="5" id="KW-0694">RNA-binding</keyword>
<comment type="similarity">
    <text evidence="1 5 6">Belongs to the universal ribosomal protein uL24 family.</text>
</comment>
<keyword evidence="2 5" id="KW-0689">Ribosomal protein</keyword>
<evidence type="ECO:0000313" key="8">
    <source>
        <dbReference type="EMBL" id="TGK91931.1"/>
    </source>
</evidence>
<reference evidence="8" key="1">
    <citation type="journal article" date="2019" name="PLoS Negl. Trop. Dis.">
        <title>Revisiting the worldwide diversity of Leptospira species in the environment.</title>
        <authorList>
            <person name="Vincent A.T."/>
            <person name="Schiettekatte O."/>
            <person name="Bourhy P."/>
            <person name="Veyrier F.J."/>
            <person name="Picardeau M."/>
        </authorList>
    </citation>
    <scope>NUCLEOTIDE SEQUENCE [LARGE SCALE GENOMIC DNA]</scope>
    <source>
        <strain evidence="8">201800277</strain>
    </source>
</reference>
<dbReference type="Pfam" id="PF00467">
    <property type="entry name" value="KOW"/>
    <property type="match status" value="1"/>
</dbReference>
<dbReference type="InterPro" id="IPR014722">
    <property type="entry name" value="Rib_uL2_dom2"/>
</dbReference>
<accession>A0A2M9Y1J5</accession>
<comment type="function">
    <text evidence="5">One of two assembly initiator proteins, it binds directly to the 5'-end of the 23S rRNA, where it nucleates assembly of the 50S subunit.</text>
</comment>
<dbReference type="RefSeq" id="WP_004783817.1">
    <property type="nucleotide sequence ID" value="NZ_NPDQ01000004.1"/>
</dbReference>
<dbReference type="InterPro" id="IPR057264">
    <property type="entry name" value="Ribosomal_uL24_C"/>
</dbReference>
<comment type="caution">
    <text evidence="8">The sequence shown here is derived from an EMBL/GenBank/DDBJ whole genome shotgun (WGS) entry which is preliminary data.</text>
</comment>
<dbReference type="PANTHER" id="PTHR12903">
    <property type="entry name" value="MITOCHONDRIAL RIBOSOMAL PROTEIN L24"/>
    <property type="match status" value="1"/>
</dbReference>
<protein>
    <recommendedName>
        <fullName evidence="4 5">Large ribosomal subunit protein uL24</fullName>
    </recommendedName>
</protein>
<dbReference type="GO" id="GO:0003735">
    <property type="term" value="F:structural constituent of ribosome"/>
    <property type="evidence" value="ECO:0007669"/>
    <property type="project" value="InterPro"/>
</dbReference>
<comment type="function">
    <text evidence="5">One of the proteins that surrounds the polypeptide exit tunnel on the outside of the subunit.</text>
</comment>
<evidence type="ECO:0000256" key="2">
    <source>
        <dbReference type="ARBA" id="ARBA00022980"/>
    </source>
</evidence>
<comment type="subunit">
    <text evidence="5">Part of the 50S ribosomal subunit.</text>
</comment>
<evidence type="ECO:0000256" key="5">
    <source>
        <dbReference type="HAMAP-Rule" id="MF_01326"/>
    </source>
</evidence>
<feature type="domain" description="KOW" evidence="7">
    <location>
        <begin position="19"/>
        <end position="46"/>
    </location>
</feature>
<evidence type="ECO:0000256" key="1">
    <source>
        <dbReference type="ARBA" id="ARBA00010618"/>
    </source>
</evidence>
<keyword evidence="5" id="KW-0699">rRNA-binding</keyword>
<dbReference type="GeneID" id="79825568"/>
<dbReference type="InterPro" id="IPR005825">
    <property type="entry name" value="Ribosomal_uL24_CS"/>
</dbReference>
<evidence type="ECO:0000256" key="3">
    <source>
        <dbReference type="ARBA" id="ARBA00023274"/>
    </source>
</evidence>
<name>A0A2M9Y1J5_9LEPT</name>
<dbReference type="OrthoDB" id="9807419at2"/>
<dbReference type="SMART" id="SM00739">
    <property type="entry name" value="KOW"/>
    <property type="match status" value="1"/>
</dbReference>
<dbReference type="HAMAP" id="MF_01326_B">
    <property type="entry name" value="Ribosomal_uL24_B"/>
    <property type="match status" value="1"/>
</dbReference>
<dbReference type="SUPFAM" id="SSF50104">
    <property type="entry name" value="Translation proteins SH3-like domain"/>
    <property type="match status" value="1"/>
</dbReference>
<dbReference type="Proteomes" id="UP000297891">
    <property type="component" value="Unassembled WGS sequence"/>
</dbReference>
<keyword evidence="9" id="KW-1185">Reference proteome</keyword>
<dbReference type="AlphaFoldDB" id="A0A2M9Y1J5"/>
<dbReference type="InterPro" id="IPR041988">
    <property type="entry name" value="Ribosomal_uL24_KOW"/>
</dbReference>
<dbReference type="Gene3D" id="2.30.30.30">
    <property type="match status" value="1"/>
</dbReference>
<dbReference type="NCBIfam" id="TIGR01079">
    <property type="entry name" value="rplX_bact"/>
    <property type="match status" value="1"/>
</dbReference>
<evidence type="ECO:0000259" key="7">
    <source>
        <dbReference type="SMART" id="SM00739"/>
    </source>
</evidence>
<dbReference type="GO" id="GO:0006412">
    <property type="term" value="P:translation"/>
    <property type="evidence" value="ECO:0007669"/>
    <property type="project" value="UniProtKB-UniRule"/>
</dbReference>
<dbReference type="InterPro" id="IPR008991">
    <property type="entry name" value="Translation_prot_SH3-like_sf"/>
</dbReference>
<dbReference type="GO" id="GO:0019843">
    <property type="term" value="F:rRNA binding"/>
    <property type="evidence" value="ECO:0007669"/>
    <property type="project" value="UniProtKB-UniRule"/>
</dbReference>
<evidence type="ECO:0000256" key="4">
    <source>
        <dbReference type="ARBA" id="ARBA00035206"/>
    </source>
</evidence>
<proteinExistence type="inferred from homology"/>
<dbReference type="Pfam" id="PF17136">
    <property type="entry name" value="ribosomal_L24"/>
    <property type="match status" value="1"/>
</dbReference>